<evidence type="ECO:0000313" key="2">
    <source>
        <dbReference type="EMBL" id="CAK9001778.1"/>
    </source>
</evidence>
<name>A0ABP0IK94_9DINO</name>
<organism evidence="2 3">
    <name type="scientific">Durusdinium trenchii</name>
    <dbReference type="NCBI Taxonomy" id="1381693"/>
    <lineage>
        <taxon>Eukaryota</taxon>
        <taxon>Sar</taxon>
        <taxon>Alveolata</taxon>
        <taxon>Dinophyceae</taxon>
        <taxon>Suessiales</taxon>
        <taxon>Symbiodiniaceae</taxon>
        <taxon>Durusdinium</taxon>
    </lineage>
</organism>
<evidence type="ECO:0000313" key="1">
    <source>
        <dbReference type="EMBL" id="CAK9001221.1"/>
    </source>
</evidence>
<dbReference type="Proteomes" id="UP001642484">
    <property type="component" value="Unassembled WGS sequence"/>
</dbReference>
<dbReference type="EMBL" id="CAXAMN010002891">
    <property type="protein sequence ID" value="CAK9001778.1"/>
    <property type="molecule type" value="Genomic_DNA"/>
</dbReference>
<sequence length="248" mass="27584">MAAHWIADAFAYTGTVFTFLYFLSPVTTCKRVMDSKDVREFSAFPFAMGIFNCSIWVYYYAVTMASSAADLTPNLLINAVGLFMFIIYMFIFLFYAGSRFKEIARLLAITLFVEAIFIAFFEGVVPGLKWDFNFGKEPQPLKSSLSGLVCVIINVLLYGSPLAVMRMVIETKSVEFMPLPMSLLTFVICCLWSGQALLIQNPAVFIPNFLGILMGIAQLVLYACYCKTPQSRGCDSSRDVMLASTASA</sequence>
<dbReference type="PANTHER" id="PTHR10791:SF30">
    <property type="entry name" value="SUGAR TRANSPORTER SWEET1"/>
    <property type="match status" value="1"/>
</dbReference>
<gene>
    <name evidence="1" type="ORF">CCMP2556_LOCUS6358</name>
    <name evidence="2" type="ORF">CCMP2556_LOCUS6592</name>
</gene>
<proteinExistence type="predicted"/>
<dbReference type="InterPro" id="IPR004316">
    <property type="entry name" value="SWEET_rpt"/>
</dbReference>
<keyword evidence="3" id="KW-1185">Reference proteome</keyword>
<dbReference type="Pfam" id="PF03083">
    <property type="entry name" value="MtN3_slv"/>
    <property type="match status" value="2"/>
</dbReference>
<reference evidence="2 3" key="1">
    <citation type="submission" date="2024-02" db="EMBL/GenBank/DDBJ databases">
        <authorList>
            <person name="Chen Y."/>
            <person name="Shah S."/>
            <person name="Dougan E. K."/>
            <person name="Thang M."/>
            <person name="Chan C."/>
        </authorList>
    </citation>
    <scope>NUCLEOTIDE SEQUENCE [LARGE SCALE GENOMIC DNA]</scope>
</reference>
<dbReference type="PANTHER" id="PTHR10791">
    <property type="entry name" value="RAG1-ACTIVATING PROTEIN 1"/>
    <property type="match status" value="1"/>
</dbReference>
<comment type="caution">
    <text evidence="2">The sequence shown here is derived from an EMBL/GenBank/DDBJ whole genome shotgun (WGS) entry which is preliminary data.</text>
</comment>
<protein>
    <submittedName>
        <fullName evidence="2">Uncharacterized protein</fullName>
    </submittedName>
</protein>
<dbReference type="InterPro" id="IPR047664">
    <property type="entry name" value="SWEET"/>
</dbReference>
<dbReference type="Gene3D" id="1.20.1280.290">
    <property type="match status" value="2"/>
</dbReference>
<accession>A0ABP0IK94</accession>
<evidence type="ECO:0000313" key="3">
    <source>
        <dbReference type="Proteomes" id="UP001642484"/>
    </source>
</evidence>
<dbReference type="EMBL" id="CAXAMN010002780">
    <property type="protein sequence ID" value="CAK9001221.1"/>
    <property type="molecule type" value="Genomic_DNA"/>
</dbReference>